<evidence type="ECO:0000256" key="1">
    <source>
        <dbReference type="SAM" id="MobiDB-lite"/>
    </source>
</evidence>
<evidence type="ECO:0000313" key="2">
    <source>
        <dbReference type="EMBL" id="MFD2481213.1"/>
    </source>
</evidence>
<protein>
    <submittedName>
        <fullName evidence="2">ATP-binding protein</fullName>
    </submittedName>
</protein>
<dbReference type="RefSeq" id="WP_344274441.1">
    <property type="nucleotide sequence ID" value="NZ_BAAAHV010000011.1"/>
</dbReference>
<dbReference type="InterPro" id="IPR011990">
    <property type="entry name" value="TPR-like_helical_dom_sf"/>
</dbReference>
<dbReference type="SUPFAM" id="SSF48452">
    <property type="entry name" value="TPR-like"/>
    <property type="match status" value="1"/>
</dbReference>
<dbReference type="Proteomes" id="UP001597542">
    <property type="component" value="Unassembled WGS sequence"/>
</dbReference>
<comment type="caution">
    <text evidence="2">The sequence shown here is derived from an EMBL/GenBank/DDBJ whole genome shotgun (WGS) entry which is preliminary data.</text>
</comment>
<dbReference type="SMART" id="SM00028">
    <property type="entry name" value="TPR"/>
    <property type="match status" value="4"/>
</dbReference>
<dbReference type="PRINTS" id="PR00364">
    <property type="entry name" value="DISEASERSIST"/>
</dbReference>
<dbReference type="InterPro" id="IPR027417">
    <property type="entry name" value="P-loop_NTPase"/>
</dbReference>
<gene>
    <name evidence="2" type="ORF">ACFSUT_13090</name>
</gene>
<dbReference type="GO" id="GO:0005524">
    <property type="term" value="F:ATP binding"/>
    <property type="evidence" value="ECO:0007669"/>
    <property type="project" value="UniProtKB-KW"/>
</dbReference>
<sequence>MEPRPPIGNHVGTADGDVVQVGILNGDINLSHRRPVPRQLPPLHGPLFGRDDHLARLDDTVSHGRVAVLTGMAGIGKTALAVAWAHRAASAFPDGQLFVNLRGHSLEAPVDPHEVLARFLRALGQPRPDNLAGTDERAAAFRTLTSGYRMLVVLDNVATVAQIRPLIPGSRTCAVIVTSRTDLHGLALHHSTASLRLERLTGTDAAAILEHAIGARATRDPAGRDSLARHCSGLPLALRIAGTRAASTPGSDLRAANEELADAGTLDFLDVGDDESSALRTVFSWSYRRLSAIEKQAFRAFGVHPGPSIDAYALATALDRDHAAAVDALRMLAGKHLVTRAAGGHFAMHDLLRAYAAELGAAEHTTVLARLYDYYLDVADRADDIVSSLRYRLTREHPPRPAPALTDRFTALIWLGAELPTLTALCARDDPVHDDCRWRLAYAIRGYLYLTKQHDAWLRTHTAALTAATRLADGRAEGFTRNNLGMALVATGRLAAAEINFTIAHRLFERSGDDHNRVSSLANLASVYRRRGRLDDALRNLREALAYYRLTGYTRHACITLRSIASVETDLGRFSDAIAHVQEAASIALGLGLELEAAQAFNSLGVTYTRTGDIVHAQIAHHVALHYSCLTDSTHQRATSLRRLGQAAIAEGDRRRARQWLSSALKLFRDIGAAEAETVAAELARLHRGQDHATAMSTPPDRTPNPPR</sequence>
<name>A0ABW5HWM6_9PSEU</name>
<keyword evidence="2" id="KW-0067">ATP-binding</keyword>
<keyword evidence="3" id="KW-1185">Reference proteome</keyword>
<dbReference type="Gene3D" id="1.25.40.10">
    <property type="entry name" value="Tetratricopeptide repeat domain"/>
    <property type="match status" value="1"/>
</dbReference>
<feature type="region of interest" description="Disordered" evidence="1">
    <location>
        <begin position="688"/>
        <end position="708"/>
    </location>
</feature>
<organism evidence="2 3">
    <name type="scientific">Amycolatopsis albidoflavus</name>
    <dbReference type="NCBI Taxonomy" id="102226"/>
    <lineage>
        <taxon>Bacteria</taxon>
        <taxon>Bacillati</taxon>
        <taxon>Actinomycetota</taxon>
        <taxon>Actinomycetes</taxon>
        <taxon>Pseudonocardiales</taxon>
        <taxon>Pseudonocardiaceae</taxon>
        <taxon>Amycolatopsis</taxon>
    </lineage>
</organism>
<dbReference type="EMBL" id="JBHUKQ010000010">
    <property type="protein sequence ID" value="MFD2481213.1"/>
    <property type="molecule type" value="Genomic_DNA"/>
</dbReference>
<dbReference type="InterPro" id="IPR019734">
    <property type="entry name" value="TPR_rpt"/>
</dbReference>
<reference evidence="3" key="1">
    <citation type="journal article" date="2019" name="Int. J. Syst. Evol. Microbiol.">
        <title>The Global Catalogue of Microorganisms (GCM) 10K type strain sequencing project: providing services to taxonomists for standard genome sequencing and annotation.</title>
        <authorList>
            <consortium name="The Broad Institute Genomics Platform"/>
            <consortium name="The Broad Institute Genome Sequencing Center for Infectious Disease"/>
            <person name="Wu L."/>
            <person name="Ma J."/>
        </authorList>
    </citation>
    <scope>NUCLEOTIDE SEQUENCE [LARGE SCALE GENOMIC DNA]</scope>
    <source>
        <strain evidence="3">CGMCC 4.7638</strain>
    </source>
</reference>
<dbReference type="Gene3D" id="3.40.50.300">
    <property type="entry name" value="P-loop containing nucleotide triphosphate hydrolases"/>
    <property type="match status" value="1"/>
</dbReference>
<dbReference type="SUPFAM" id="SSF52540">
    <property type="entry name" value="P-loop containing nucleoside triphosphate hydrolases"/>
    <property type="match status" value="1"/>
</dbReference>
<dbReference type="Pfam" id="PF13424">
    <property type="entry name" value="TPR_12"/>
    <property type="match status" value="1"/>
</dbReference>
<dbReference type="PANTHER" id="PTHR47691">
    <property type="entry name" value="REGULATOR-RELATED"/>
    <property type="match status" value="1"/>
</dbReference>
<proteinExistence type="predicted"/>
<dbReference type="PANTHER" id="PTHR47691:SF3">
    <property type="entry name" value="HTH-TYPE TRANSCRIPTIONAL REGULATOR RV0890C-RELATED"/>
    <property type="match status" value="1"/>
</dbReference>
<evidence type="ECO:0000313" key="3">
    <source>
        <dbReference type="Proteomes" id="UP001597542"/>
    </source>
</evidence>
<keyword evidence="2" id="KW-0547">Nucleotide-binding</keyword>
<accession>A0ABW5HWM6</accession>